<feature type="region of interest" description="Disordered" evidence="2">
    <location>
        <begin position="60"/>
        <end position="96"/>
    </location>
</feature>
<reference evidence="4" key="1">
    <citation type="journal article" date="2019" name="Int. J. Syst. Evol. Microbiol.">
        <title>The Global Catalogue of Microorganisms (GCM) 10K type strain sequencing project: providing services to taxonomists for standard genome sequencing and annotation.</title>
        <authorList>
            <consortium name="The Broad Institute Genomics Platform"/>
            <consortium name="The Broad Institute Genome Sequencing Center for Infectious Disease"/>
            <person name="Wu L."/>
            <person name="Ma J."/>
        </authorList>
    </citation>
    <scope>NUCLEOTIDE SEQUENCE [LARGE SCALE GENOMIC DNA]</scope>
    <source>
        <strain evidence="4">JCM 4733</strain>
    </source>
</reference>
<gene>
    <name evidence="3" type="ORF">GCM10010345_93720</name>
</gene>
<feature type="compositionally biased region" description="Basic and acidic residues" evidence="2">
    <location>
        <begin position="68"/>
        <end position="82"/>
    </location>
</feature>
<comment type="caution">
    <text evidence="3">The sequence shown here is derived from an EMBL/GenBank/DDBJ whole genome shotgun (WGS) entry which is preliminary data.</text>
</comment>
<keyword evidence="4" id="KW-1185">Reference proteome</keyword>
<sequence length="165" mass="17557">MVAVAHTLQDIEVTVGKLQGELHRLTTRKELLERELAAVAAHLDSVLVALGALQHFMKTVPAPPAGQDETRPRRAENQRPQEHAVVPTARGGNPVSGRYGSLTEEVMKIVSAAGGATVRARDVAAALGRDSDTGSINGVRSTLDRLVANSRIQRAGRGLYRGNPS</sequence>
<name>A0ABQ3DEV0_9ACTN</name>
<evidence type="ECO:0000256" key="1">
    <source>
        <dbReference type="SAM" id="Coils"/>
    </source>
</evidence>
<dbReference type="Proteomes" id="UP000653644">
    <property type="component" value="Unassembled WGS sequence"/>
</dbReference>
<dbReference type="RefSeq" id="WP_189895250.1">
    <property type="nucleotide sequence ID" value="NZ_BMVN01000121.1"/>
</dbReference>
<protein>
    <submittedName>
        <fullName evidence="3">Uncharacterized protein</fullName>
    </submittedName>
</protein>
<feature type="coiled-coil region" evidence="1">
    <location>
        <begin position="15"/>
        <end position="42"/>
    </location>
</feature>
<organism evidence="3 4">
    <name type="scientific">Streptomyces canarius</name>
    <dbReference type="NCBI Taxonomy" id="285453"/>
    <lineage>
        <taxon>Bacteria</taxon>
        <taxon>Bacillati</taxon>
        <taxon>Actinomycetota</taxon>
        <taxon>Actinomycetes</taxon>
        <taxon>Kitasatosporales</taxon>
        <taxon>Streptomycetaceae</taxon>
        <taxon>Streptomyces</taxon>
    </lineage>
</organism>
<dbReference type="EMBL" id="BMVN01000121">
    <property type="protein sequence ID" value="GHA77227.1"/>
    <property type="molecule type" value="Genomic_DNA"/>
</dbReference>
<evidence type="ECO:0000313" key="4">
    <source>
        <dbReference type="Proteomes" id="UP000653644"/>
    </source>
</evidence>
<proteinExistence type="predicted"/>
<accession>A0ABQ3DEV0</accession>
<keyword evidence="1" id="KW-0175">Coiled coil</keyword>
<evidence type="ECO:0000256" key="2">
    <source>
        <dbReference type="SAM" id="MobiDB-lite"/>
    </source>
</evidence>
<evidence type="ECO:0000313" key="3">
    <source>
        <dbReference type="EMBL" id="GHA77227.1"/>
    </source>
</evidence>